<evidence type="ECO:0000313" key="2">
    <source>
        <dbReference type="EMBL" id="QFF90309.1"/>
    </source>
</evidence>
<proteinExistence type="predicted"/>
<dbReference type="InterPro" id="IPR050194">
    <property type="entry name" value="Glycosyltransferase_grp1"/>
</dbReference>
<dbReference type="RefSeq" id="WP_029836955.1">
    <property type="nucleotide sequence ID" value="NZ_LIRQ01000039.1"/>
</dbReference>
<dbReference type="CDD" id="cd03825">
    <property type="entry name" value="GT4_WcaC-like"/>
    <property type="match status" value="1"/>
</dbReference>
<dbReference type="InterPro" id="IPR001296">
    <property type="entry name" value="Glyco_trans_1"/>
</dbReference>
<dbReference type="SUPFAM" id="SSF53756">
    <property type="entry name" value="UDP-Glycosyltransferase/glycogen phosphorylase"/>
    <property type="match status" value="1"/>
</dbReference>
<accession>A0A5P5X532</accession>
<dbReference type="GO" id="GO:0016757">
    <property type="term" value="F:glycosyltransferase activity"/>
    <property type="evidence" value="ECO:0007669"/>
    <property type="project" value="InterPro"/>
</dbReference>
<feature type="domain" description="Glycosyl transferase family 1" evidence="1">
    <location>
        <begin position="248"/>
        <end position="375"/>
    </location>
</feature>
<dbReference type="PANTHER" id="PTHR45947:SF3">
    <property type="entry name" value="SULFOQUINOVOSYL TRANSFERASE SQD2"/>
    <property type="match status" value="1"/>
</dbReference>
<name>A0A5P5X532_VIBPH</name>
<organism evidence="2">
    <name type="scientific">Vibrio parahaemolyticus</name>
    <dbReference type="NCBI Taxonomy" id="670"/>
    <lineage>
        <taxon>Bacteria</taxon>
        <taxon>Pseudomonadati</taxon>
        <taxon>Pseudomonadota</taxon>
        <taxon>Gammaproteobacteria</taxon>
        <taxon>Vibrionales</taxon>
        <taxon>Vibrionaceae</taxon>
        <taxon>Vibrio</taxon>
    </lineage>
</organism>
<reference evidence="2" key="1">
    <citation type="journal article" date="2019" name="Int. J. Food Microbiol.">
        <title>Developing a novel molecular serotyping system based on capsular polysaccharide synthesis gene clusters of Vibrio parahaemolyticus.</title>
        <authorList>
            <person name="Pang Y."/>
            <person name="Guo X."/>
            <person name="Tian X."/>
            <person name="Liu F."/>
            <person name="Wang L."/>
            <person name="Wu J."/>
            <person name="Zhang S."/>
            <person name="Li S."/>
            <person name="Liu B."/>
        </authorList>
    </citation>
    <scope>NUCLEOTIDE SEQUENCE</scope>
    <source>
        <strain evidence="2">G2879</strain>
    </source>
</reference>
<dbReference type="EMBL" id="MK473641">
    <property type="protein sequence ID" value="QFF90309.1"/>
    <property type="molecule type" value="Genomic_DNA"/>
</dbReference>
<dbReference type="Gene3D" id="3.40.50.2000">
    <property type="entry name" value="Glycogen Phosphorylase B"/>
    <property type="match status" value="2"/>
</dbReference>
<dbReference type="AlphaFoldDB" id="A0A5P5X532"/>
<sequence length="408" mass="45546">MKVLIVNAQDYKGGAARAAMRLHLSLQQSEEISSEMIVQIKDSSRFDILGPNSKFSKAFNYVKPYADSISLRITKCYPDVPFSLGLYSYSSIVKKINSLDPDIVHLHWVCRGMLSIKDIAKIKAPIVWSLHDMWPFTGGCHYDNNCGRFKNRCGSCPILNSDREHDITQRVLLKKIKAFGSINNLTIVGLSKWLAQEAKESTVFRGVNVVNLPNPIDVTEFKPLPKKYCRDLWNLPQDKKLVLFGAMSATSDGRKGYTELIDAISAIDDQNVEYVVFGANSSPQSPENMHFVGTLQDDQSLISLYNACDVFVLPSKQENLANTVMESISSGTPVVAFNIGGNSDMIAHKVNGYLATPFSSKDLADGIKWVLDADEVEIENCTRKSALKFSYENVSKKYEELYRTILNG</sequence>
<gene>
    <name evidence="2" type="primary">wcfI</name>
</gene>
<dbReference type="Pfam" id="PF00534">
    <property type="entry name" value="Glycos_transf_1"/>
    <property type="match status" value="1"/>
</dbReference>
<protein>
    <submittedName>
        <fullName evidence="2">Glycosyl transferase group 1</fullName>
    </submittedName>
</protein>
<dbReference type="PANTHER" id="PTHR45947">
    <property type="entry name" value="SULFOQUINOVOSYL TRANSFERASE SQD2"/>
    <property type="match status" value="1"/>
</dbReference>
<keyword evidence="2" id="KW-0808">Transferase</keyword>
<evidence type="ECO:0000259" key="1">
    <source>
        <dbReference type="Pfam" id="PF00534"/>
    </source>
</evidence>